<dbReference type="EMBL" id="QGKY02000164">
    <property type="protein sequence ID" value="KAF2592052.1"/>
    <property type="molecule type" value="Genomic_DNA"/>
</dbReference>
<evidence type="ECO:0000256" key="1">
    <source>
        <dbReference type="SAM" id="MobiDB-lite"/>
    </source>
</evidence>
<sequence>MKHHVNAIIEDDFWQVVKEEKLQEGDFEVESLMSFSGSHWCRSIPDTEHRSTYTNSNRSTGVAEHRSTTPMESTTSCNVVKILTHEEFATKHPHPPNSDNVRIDRHANINVDRHSEANIDRQLPFVSTDANKSTSIDIALPASTDINILTSIDIYSDSTKDTEVDQPVNYPLLLRLFRWNQR</sequence>
<feature type="region of interest" description="Disordered" evidence="1">
    <location>
        <begin position="46"/>
        <end position="73"/>
    </location>
</feature>
<gene>
    <name evidence="2" type="ORF">F2Q70_00043411</name>
</gene>
<protein>
    <submittedName>
        <fullName evidence="2">Uncharacterized protein</fullName>
    </submittedName>
</protein>
<comment type="caution">
    <text evidence="2">The sequence shown here is derived from an EMBL/GenBank/DDBJ whole genome shotgun (WGS) entry which is preliminary data.</text>
</comment>
<organism evidence="2">
    <name type="scientific">Brassica cretica</name>
    <name type="common">Mustard</name>
    <dbReference type="NCBI Taxonomy" id="69181"/>
    <lineage>
        <taxon>Eukaryota</taxon>
        <taxon>Viridiplantae</taxon>
        <taxon>Streptophyta</taxon>
        <taxon>Embryophyta</taxon>
        <taxon>Tracheophyta</taxon>
        <taxon>Spermatophyta</taxon>
        <taxon>Magnoliopsida</taxon>
        <taxon>eudicotyledons</taxon>
        <taxon>Gunneridae</taxon>
        <taxon>Pentapetalae</taxon>
        <taxon>rosids</taxon>
        <taxon>malvids</taxon>
        <taxon>Brassicales</taxon>
        <taxon>Brassicaceae</taxon>
        <taxon>Brassiceae</taxon>
        <taxon>Brassica</taxon>
    </lineage>
</organism>
<reference evidence="2" key="1">
    <citation type="submission" date="2019-12" db="EMBL/GenBank/DDBJ databases">
        <title>Genome sequencing and annotation of Brassica cretica.</title>
        <authorList>
            <person name="Studholme D.J."/>
            <person name="Sarris P.F."/>
        </authorList>
    </citation>
    <scope>NUCLEOTIDE SEQUENCE</scope>
    <source>
        <strain evidence="2">PFS-102/07</strain>
        <tissue evidence="2">Leaf</tissue>
    </source>
</reference>
<name>A0A8S9KDB3_BRACR</name>
<dbReference type="AlphaFoldDB" id="A0A8S9KDB3"/>
<accession>A0A8S9KDB3</accession>
<proteinExistence type="predicted"/>
<evidence type="ECO:0000313" key="2">
    <source>
        <dbReference type="EMBL" id="KAF2592052.1"/>
    </source>
</evidence>